<gene>
    <name evidence="3" type="ORF">SAMN04488121_106205</name>
</gene>
<dbReference type="AlphaFoldDB" id="A0A1G7WXL8"/>
<dbReference type="Proteomes" id="UP000199045">
    <property type="component" value="Unassembled WGS sequence"/>
</dbReference>
<keyword evidence="1" id="KW-0732">Signal</keyword>
<name>A0A1G7WXL8_CHIFI</name>
<dbReference type="RefSeq" id="WP_089835265.1">
    <property type="nucleotide sequence ID" value="NZ_FNBN01000006.1"/>
</dbReference>
<dbReference type="Pfam" id="PF18962">
    <property type="entry name" value="Por_Secre_tail"/>
    <property type="match status" value="1"/>
</dbReference>
<accession>A0A1G7WXL8</accession>
<feature type="signal peptide" evidence="1">
    <location>
        <begin position="1"/>
        <end position="23"/>
    </location>
</feature>
<feature type="domain" description="Secretion system C-terminal sorting" evidence="2">
    <location>
        <begin position="90"/>
        <end position="166"/>
    </location>
</feature>
<evidence type="ECO:0000259" key="2">
    <source>
        <dbReference type="Pfam" id="PF18962"/>
    </source>
</evidence>
<dbReference type="EMBL" id="FNBN01000006">
    <property type="protein sequence ID" value="SDG76658.1"/>
    <property type="molecule type" value="Genomic_DNA"/>
</dbReference>
<protein>
    <submittedName>
        <fullName evidence="3">Por secretion system C-terminal sorting domain-containing protein</fullName>
    </submittedName>
</protein>
<dbReference type="STRING" id="104663.SAMN04488121_106205"/>
<proteinExistence type="predicted"/>
<sequence>MRTIYKRLLLLCLAAGGFPAARAQLILNRQVNASAGGGGSSGDYFFQYTIGEITVSSLQKGPLLLTQGFHQPEELPPAPAGAEVVVNLLLYPNPVSTNLKIQFDMLSNNTVALLIVNSGGQLVHQETRTYGAGRVLITLPVNRFAAGIYTLIVKAGGFMYQEKLVIQ</sequence>
<evidence type="ECO:0000256" key="1">
    <source>
        <dbReference type="SAM" id="SignalP"/>
    </source>
</evidence>
<evidence type="ECO:0000313" key="4">
    <source>
        <dbReference type="Proteomes" id="UP000199045"/>
    </source>
</evidence>
<evidence type="ECO:0000313" key="3">
    <source>
        <dbReference type="EMBL" id="SDG76658.1"/>
    </source>
</evidence>
<dbReference type="OrthoDB" id="671724at2"/>
<organism evidence="3 4">
    <name type="scientific">Chitinophaga filiformis</name>
    <name type="common">Myxococcus filiformis</name>
    <name type="synonym">Flexibacter filiformis</name>
    <dbReference type="NCBI Taxonomy" id="104663"/>
    <lineage>
        <taxon>Bacteria</taxon>
        <taxon>Pseudomonadati</taxon>
        <taxon>Bacteroidota</taxon>
        <taxon>Chitinophagia</taxon>
        <taxon>Chitinophagales</taxon>
        <taxon>Chitinophagaceae</taxon>
        <taxon>Chitinophaga</taxon>
    </lineage>
</organism>
<reference evidence="3 4" key="1">
    <citation type="submission" date="2016-10" db="EMBL/GenBank/DDBJ databases">
        <authorList>
            <person name="de Groot N.N."/>
        </authorList>
    </citation>
    <scope>NUCLEOTIDE SEQUENCE [LARGE SCALE GENOMIC DNA]</scope>
    <source>
        <strain evidence="3 4">DSM 527</strain>
    </source>
</reference>
<feature type="chain" id="PRO_5011781317" evidence="1">
    <location>
        <begin position="24"/>
        <end position="167"/>
    </location>
</feature>
<dbReference type="NCBIfam" id="TIGR04183">
    <property type="entry name" value="Por_Secre_tail"/>
    <property type="match status" value="1"/>
</dbReference>
<dbReference type="InterPro" id="IPR026444">
    <property type="entry name" value="Secre_tail"/>
</dbReference>